<evidence type="ECO:0000313" key="3">
    <source>
        <dbReference type="Proteomes" id="UP000324233"/>
    </source>
</evidence>
<keyword evidence="1" id="KW-1133">Transmembrane helix</keyword>
<evidence type="ECO:0000313" key="2">
    <source>
        <dbReference type="EMBL" id="QEH34914.1"/>
    </source>
</evidence>
<accession>A0A5B9W3T8</accession>
<organism evidence="2 3">
    <name type="scientific">Aquisphaera giovannonii</name>
    <dbReference type="NCBI Taxonomy" id="406548"/>
    <lineage>
        <taxon>Bacteria</taxon>
        <taxon>Pseudomonadati</taxon>
        <taxon>Planctomycetota</taxon>
        <taxon>Planctomycetia</taxon>
        <taxon>Isosphaerales</taxon>
        <taxon>Isosphaeraceae</taxon>
        <taxon>Aquisphaera</taxon>
    </lineage>
</organism>
<evidence type="ECO:0000256" key="1">
    <source>
        <dbReference type="SAM" id="Phobius"/>
    </source>
</evidence>
<dbReference type="KEGG" id="agv:OJF2_34590"/>
<keyword evidence="1" id="KW-0472">Membrane</keyword>
<sequence length="61" mass="6708">MDKWLPLFPMAALLLMSLPFWKRLLVGPPIVWTRRLVASLSLGVLCAVAVPVLAAIGLRLL</sequence>
<dbReference type="Proteomes" id="UP000324233">
    <property type="component" value="Chromosome"/>
</dbReference>
<dbReference type="AlphaFoldDB" id="A0A5B9W3T8"/>
<feature type="transmembrane region" description="Helical" evidence="1">
    <location>
        <begin position="6"/>
        <end position="24"/>
    </location>
</feature>
<protein>
    <submittedName>
        <fullName evidence="2">Uncharacterized protein</fullName>
    </submittedName>
</protein>
<proteinExistence type="predicted"/>
<dbReference type="RefSeq" id="WP_148594777.1">
    <property type="nucleotide sequence ID" value="NZ_CP042997.1"/>
</dbReference>
<name>A0A5B9W3T8_9BACT</name>
<feature type="transmembrane region" description="Helical" evidence="1">
    <location>
        <begin position="36"/>
        <end position="58"/>
    </location>
</feature>
<gene>
    <name evidence="2" type="ORF">OJF2_34590</name>
</gene>
<reference evidence="2 3" key="1">
    <citation type="submission" date="2019-08" db="EMBL/GenBank/DDBJ databases">
        <title>Deep-cultivation of Planctomycetes and their phenomic and genomic characterization uncovers novel biology.</title>
        <authorList>
            <person name="Wiegand S."/>
            <person name="Jogler M."/>
            <person name="Boedeker C."/>
            <person name="Pinto D."/>
            <person name="Vollmers J."/>
            <person name="Rivas-Marin E."/>
            <person name="Kohn T."/>
            <person name="Peeters S.H."/>
            <person name="Heuer A."/>
            <person name="Rast P."/>
            <person name="Oberbeckmann S."/>
            <person name="Bunk B."/>
            <person name="Jeske O."/>
            <person name="Meyerdierks A."/>
            <person name="Storesund J.E."/>
            <person name="Kallscheuer N."/>
            <person name="Luecker S."/>
            <person name="Lage O.M."/>
            <person name="Pohl T."/>
            <person name="Merkel B.J."/>
            <person name="Hornburger P."/>
            <person name="Mueller R.-W."/>
            <person name="Bruemmer F."/>
            <person name="Labrenz M."/>
            <person name="Spormann A.M."/>
            <person name="Op den Camp H."/>
            <person name="Overmann J."/>
            <person name="Amann R."/>
            <person name="Jetten M.S.M."/>
            <person name="Mascher T."/>
            <person name="Medema M.H."/>
            <person name="Devos D.P."/>
            <person name="Kaster A.-K."/>
            <person name="Ovreas L."/>
            <person name="Rohde M."/>
            <person name="Galperin M.Y."/>
            <person name="Jogler C."/>
        </authorList>
    </citation>
    <scope>NUCLEOTIDE SEQUENCE [LARGE SCALE GENOMIC DNA]</scope>
    <source>
        <strain evidence="2 3">OJF2</strain>
    </source>
</reference>
<keyword evidence="1" id="KW-0812">Transmembrane</keyword>
<dbReference type="EMBL" id="CP042997">
    <property type="protein sequence ID" value="QEH34914.1"/>
    <property type="molecule type" value="Genomic_DNA"/>
</dbReference>
<keyword evidence="3" id="KW-1185">Reference proteome</keyword>